<proteinExistence type="predicted"/>
<dbReference type="Proteomes" id="UP000271098">
    <property type="component" value="Unassembled WGS sequence"/>
</dbReference>
<keyword evidence="3" id="KW-1185">Reference proteome</keyword>
<name>A0A183EG27_9BILA</name>
<evidence type="ECO:0000313" key="2">
    <source>
        <dbReference type="EMBL" id="VDN34893.1"/>
    </source>
</evidence>
<reference evidence="4" key="1">
    <citation type="submission" date="2016-06" db="UniProtKB">
        <authorList>
            <consortium name="WormBaseParasite"/>
        </authorList>
    </citation>
    <scope>IDENTIFICATION</scope>
</reference>
<dbReference type="EMBL" id="UYRT01089419">
    <property type="protein sequence ID" value="VDN34893.1"/>
    <property type="molecule type" value="Genomic_DNA"/>
</dbReference>
<dbReference type="WBParaSite" id="GPUH_0001994301-mRNA-1">
    <property type="protein sequence ID" value="GPUH_0001994301-mRNA-1"/>
    <property type="gene ID" value="GPUH_0001994301"/>
</dbReference>
<feature type="signal peptide" evidence="1">
    <location>
        <begin position="1"/>
        <end position="20"/>
    </location>
</feature>
<accession>A0A183EG27</accession>
<sequence length="378" mass="42252">MSSFSLVNMLYVSLISVIYAIHYRIVKEGDRGLEGEGSGTGDERIVVWEKVAVPPEEVDQQFTKTDESSHGPELLLPDTDSITSSTVFIAGIEKDSEFAVEQPTIKPKMHAGASGMHRFHLVHPPQAHFETKNYEVQDIWKSKSLIFHEPMKRKHIRNSGSLSSISSAPDQSFLDKRENSGGIITKYTFLAADENSDDNKNGVVESDRQDIQENTRIITSTTAKSATVEAMNQYQSHGWQRAVYRRNEGLEGEDIGESHVLCKEEEMPSGGMSGQLFKVKESEYELELLTPVISEIPSAKNVMEPTVLTRRSEVTVKPVVSSKSNAKTDLRQMHNSDLEIPVLIHSEALSSMKDWKSETCVAEGSFLSFKFEVSSFKF</sequence>
<gene>
    <name evidence="2" type="ORF">GPUH_LOCUS19919</name>
</gene>
<evidence type="ECO:0000313" key="3">
    <source>
        <dbReference type="Proteomes" id="UP000271098"/>
    </source>
</evidence>
<evidence type="ECO:0000313" key="4">
    <source>
        <dbReference type="WBParaSite" id="GPUH_0001994301-mRNA-1"/>
    </source>
</evidence>
<feature type="chain" id="PRO_5043139150" evidence="1">
    <location>
        <begin position="21"/>
        <end position="378"/>
    </location>
</feature>
<dbReference type="AlphaFoldDB" id="A0A183EG27"/>
<reference evidence="2 3" key="2">
    <citation type="submission" date="2018-11" db="EMBL/GenBank/DDBJ databases">
        <authorList>
            <consortium name="Pathogen Informatics"/>
        </authorList>
    </citation>
    <scope>NUCLEOTIDE SEQUENCE [LARGE SCALE GENOMIC DNA]</scope>
</reference>
<evidence type="ECO:0000256" key="1">
    <source>
        <dbReference type="SAM" id="SignalP"/>
    </source>
</evidence>
<keyword evidence="1" id="KW-0732">Signal</keyword>
<protein>
    <submittedName>
        <fullName evidence="2 4">Uncharacterized protein</fullName>
    </submittedName>
</protein>
<organism evidence="4">
    <name type="scientific">Gongylonema pulchrum</name>
    <dbReference type="NCBI Taxonomy" id="637853"/>
    <lineage>
        <taxon>Eukaryota</taxon>
        <taxon>Metazoa</taxon>
        <taxon>Ecdysozoa</taxon>
        <taxon>Nematoda</taxon>
        <taxon>Chromadorea</taxon>
        <taxon>Rhabditida</taxon>
        <taxon>Spirurina</taxon>
        <taxon>Spiruromorpha</taxon>
        <taxon>Spiruroidea</taxon>
        <taxon>Gongylonematidae</taxon>
        <taxon>Gongylonema</taxon>
    </lineage>
</organism>